<feature type="compositionally biased region" description="Polar residues" evidence="7">
    <location>
        <begin position="117"/>
        <end position="129"/>
    </location>
</feature>
<dbReference type="NCBIfam" id="TIGR01557">
    <property type="entry name" value="myb_SHAQKYF"/>
    <property type="match status" value="1"/>
</dbReference>
<evidence type="ECO:0000256" key="6">
    <source>
        <dbReference type="ARBA" id="ARBA00023242"/>
    </source>
</evidence>
<dbReference type="GO" id="GO:0005634">
    <property type="term" value="C:nucleus"/>
    <property type="evidence" value="ECO:0007669"/>
    <property type="project" value="UniProtKB-SubCell"/>
</dbReference>
<keyword evidence="5" id="KW-0804">Transcription</keyword>
<dbReference type="OrthoDB" id="118550at2759"/>
<dbReference type="InterPro" id="IPR017884">
    <property type="entry name" value="SANT_dom"/>
</dbReference>
<feature type="region of interest" description="Disordered" evidence="7">
    <location>
        <begin position="87"/>
        <end position="137"/>
    </location>
</feature>
<feature type="domain" description="Myb-like" evidence="8">
    <location>
        <begin position="129"/>
        <end position="181"/>
    </location>
</feature>
<dbReference type="AlphaFoldDB" id="A0A2G9HEV0"/>
<evidence type="ECO:0000256" key="7">
    <source>
        <dbReference type="SAM" id="MobiDB-lite"/>
    </source>
</evidence>
<evidence type="ECO:0000259" key="8">
    <source>
        <dbReference type="PROSITE" id="PS50090"/>
    </source>
</evidence>
<feature type="compositionally biased region" description="Basic and acidic residues" evidence="7">
    <location>
        <begin position="93"/>
        <end position="116"/>
    </location>
</feature>
<dbReference type="GO" id="GO:0048262">
    <property type="term" value="P:determination of dorsal/ventral asymmetry"/>
    <property type="evidence" value="ECO:0007669"/>
    <property type="project" value="UniProtKB-ARBA"/>
</dbReference>
<dbReference type="EMBL" id="NKXS01001961">
    <property type="protein sequence ID" value="PIN16069.1"/>
    <property type="molecule type" value="Genomic_DNA"/>
</dbReference>
<evidence type="ECO:0000313" key="12">
    <source>
        <dbReference type="Proteomes" id="UP000231279"/>
    </source>
</evidence>
<proteinExistence type="predicted"/>
<dbReference type="PANTHER" id="PTHR44042">
    <property type="entry name" value="DUPLICATED HOMEODOMAIN-LIKE SUPERFAMILY PROTEIN-RELATED"/>
    <property type="match status" value="1"/>
</dbReference>
<dbReference type="SUPFAM" id="SSF46689">
    <property type="entry name" value="Homeodomain-like"/>
    <property type="match status" value="2"/>
</dbReference>
<comment type="caution">
    <text evidence="11">The sequence shown here is derived from an EMBL/GenBank/DDBJ whole genome shotgun (WGS) entry which is preliminary data.</text>
</comment>
<sequence>MERPYYLSEEDSLHGPLSPLLERENKSSQWTYEENKLFENCLAEIKPLSPDFFEKVAAIIPSKSMQQIKNHYQALVEDVEMIKSGNFPLPDYSNHDRVDEKEKENDQIERKKKEESPSQVTTKTRNNGGQRRRRVPWTEEEHRSFLDGLNKFGKGNWKSISMHCVRTKTPTQVASHAQKYFQRQTSSIPIHRRSPSINDIRPANPTTTFTPSLPQIGHGNLTLSINLILYQIFNGEIHVQKNPDFNLPMYPDLARAGGSIFNHGGSGDFTTSFIFPSPRNQQRG</sequence>
<keyword evidence="12" id="KW-1185">Reference proteome</keyword>
<keyword evidence="6" id="KW-0539">Nucleus</keyword>
<dbReference type="SMART" id="SM00717">
    <property type="entry name" value="SANT"/>
    <property type="match status" value="2"/>
</dbReference>
<dbReference type="STRING" id="429701.A0A2G9HEV0"/>
<dbReference type="Pfam" id="PF00249">
    <property type="entry name" value="Myb_DNA-binding"/>
    <property type="match status" value="1"/>
</dbReference>
<accession>A0A2G9HEV0</accession>
<feature type="region of interest" description="Disordered" evidence="7">
    <location>
        <begin position="1"/>
        <end position="20"/>
    </location>
</feature>
<evidence type="ECO:0000259" key="10">
    <source>
        <dbReference type="PROSITE" id="PS51294"/>
    </source>
</evidence>
<evidence type="ECO:0000313" key="11">
    <source>
        <dbReference type="EMBL" id="PIN16069.1"/>
    </source>
</evidence>
<organism evidence="11 12">
    <name type="scientific">Handroanthus impetiginosus</name>
    <dbReference type="NCBI Taxonomy" id="429701"/>
    <lineage>
        <taxon>Eukaryota</taxon>
        <taxon>Viridiplantae</taxon>
        <taxon>Streptophyta</taxon>
        <taxon>Embryophyta</taxon>
        <taxon>Tracheophyta</taxon>
        <taxon>Spermatophyta</taxon>
        <taxon>Magnoliopsida</taxon>
        <taxon>eudicotyledons</taxon>
        <taxon>Gunneridae</taxon>
        <taxon>Pentapetalae</taxon>
        <taxon>asterids</taxon>
        <taxon>lamiids</taxon>
        <taxon>Lamiales</taxon>
        <taxon>Bignoniaceae</taxon>
        <taxon>Crescentiina</taxon>
        <taxon>Tabebuia alliance</taxon>
        <taxon>Handroanthus</taxon>
    </lineage>
</organism>
<dbReference type="PANTHER" id="PTHR44042:SF54">
    <property type="entry name" value="MYB-LIKE DNA-BINDING DOMAIN, SHAQKYF CLASS PROTEIN"/>
    <property type="match status" value="1"/>
</dbReference>
<dbReference type="GO" id="GO:0003677">
    <property type="term" value="F:DNA binding"/>
    <property type="evidence" value="ECO:0007669"/>
    <property type="project" value="UniProtKB-KW"/>
</dbReference>
<gene>
    <name evidence="11" type="ORF">CDL12_11281</name>
</gene>
<dbReference type="CDD" id="cd00167">
    <property type="entry name" value="SANT"/>
    <property type="match status" value="2"/>
</dbReference>
<evidence type="ECO:0000256" key="5">
    <source>
        <dbReference type="ARBA" id="ARBA00023163"/>
    </source>
</evidence>
<name>A0A2G9HEV0_9LAMI</name>
<feature type="domain" description="HTH myb-type" evidence="10">
    <location>
        <begin position="129"/>
        <end position="185"/>
    </location>
</feature>
<keyword evidence="2" id="KW-0217">Developmental protein</keyword>
<comment type="subcellular location">
    <subcellularLocation>
        <location evidence="1">Nucleus</location>
    </subcellularLocation>
</comment>
<dbReference type="InterPro" id="IPR009057">
    <property type="entry name" value="Homeodomain-like_sf"/>
</dbReference>
<dbReference type="PROSITE" id="PS51294">
    <property type="entry name" value="HTH_MYB"/>
    <property type="match status" value="1"/>
</dbReference>
<evidence type="ECO:0000256" key="4">
    <source>
        <dbReference type="ARBA" id="ARBA00023125"/>
    </source>
</evidence>
<keyword evidence="3" id="KW-0805">Transcription regulation</keyword>
<evidence type="ECO:0000256" key="3">
    <source>
        <dbReference type="ARBA" id="ARBA00023015"/>
    </source>
</evidence>
<evidence type="ECO:0000256" key="2">
    <source>
        <dbReference type="ARBA" id="ARBA00022473"/>
    </source>
</evidence>
<protein>
    <submittedName>
        <fullName evidence="11">Zuotin</fullName>
    </submittedName>
</protein>
<dbReference type="GO" id="GO:0009908">
    <property type="term" value="P:flower development"/>
    <property type="evidence" value="ECO:0007669"/>
    <property type="project" value="UniProtKB-ARBA"/>
</dbReference>
<dbReference type="PROSITE" id="PS51293">
    <property type="entry name" value="SANT"/>
    <property type="match status" value="1"/>
</dbReference>
<evidence type="ECO:0000256" key="1">
    <source>
        <dbReference type="ARBA" id="ARBA00004123"/>
    </source>
</evidence>
<dbReference type="InterPro" id="IPR001005">
    <property type="entry name" value="SANT/Myb"/>
</dbReference>
<dbReference type="FunFam" id="1.10.10.60:FF:000154">
    <property type="entry name" value="Transcription factor SRM1"/>
    <property type="match status" value="1"/>
</dbReference>
<dbReference type="Gene3D" id="1.10.10.60">
    <property type="entry name" value="Homeodomain-like"/>
    <property type="match status" value="2"/>
</dbReference>
<dbReference type="InterPro" id="IPR006447">
    <property type="entry name" value="Myb_dom_plants"/>
</dbReference>
<dbReference type="FunFam" id="1.10.10.60:FF:000009">
    <property type="entry name" value="transcription factor MYB1R1"/>
    <property type="match status" value="1"/>
</dbReference>
<dbReference type="InterPro" id="IPR017930">
    <property type="entry name" value="Myb_dom"/>
</dbReference>
<dbReference type="Proteomes" id="UP000231279">
    <property type="component" value="Unassembled WGS sequence"/>
</dbReference>
<evidence type="ECO:0000259" key="9">
    <source>
        <dbReference type="PROSITE" id="PS51293"/>
    </source>
</evidence>
<feature type="domain" description="SANT" evidence="9">
    <location>
        <begin position="137"/>
        <end position="185"/>
    </location>
</feature>
<reference evidence="12" key="1">
    <citation type="journal article" date="2018" name="Gigascience">
        <title>Genome assembly of the Pink Ipe (Handroanthus impetiginosus, Bignoniaceae), a highly valued, ecologically keystone Neotropical timber forest tree.</title>
        <authorList>
            <person name="Silva-Junior O.B."/>
            <person name="Grattapaglia D."/>
            <person name="Novaes E."/>
            <person name="Collevatti R.G."/>
        </authorList>
    </citation>
    <scope>NUCLEOTIDE SEQUENCE [LARGE SCALE GENOMIC DNA]</scope>
    <source>
        <strain evidence="12">cv. UFG-1</strain>
    </source>
</reference>
<dbReference type="PROSITE" id="PS50090">
    <property type="entry name" value="MYB_LIKE"/>
    <property type="match status" value="1"/>
</dbReference>
<keyword evidence="4" id="KW-0238">DNA-binding</keyword>